<protein>
    <submittedName>
        <fullName evidence="3">RNA recognition motif protein</fullName>
    </submittedName>
</protein>
<keyword evidence="4" id="KW-1185">Reference proteome</keyword>
<dbReference type="RefSeq" id="XP_011133181.1">
    <property type="nucleotide sequence ID" value="XM_011134879.1"/>
</dbReference>
<dbReference type="SUPFAM" id="SSF54928">
    <property type="entry name" value="RNA-binding domain, RBD"/>
    <property type="match status" value="1"/>
</dbReference>
<accession>A0A023AY54</accession>
<dbReference type="EMBL" id="AFNH02001233">
    <property type="protein sequence ID" value="EZG43589.1"/>
    <property type="molecule type" value="Genomic_DNA"/>
</dbReference>
<name>A0A023AY54_GRENI</name>
<dbReference type="InterPro" id="IPR050907">
    <property type="entry name" value="SRSF"/>
</dbReference>
<dbReference type="SMART" id="SM00360">
    <property type="entry name" value="RRM"/>
    <property type="match status" value="1"/>
</dbReference>
<dbReference type="OrthoDB" id="1099063at2759"/>
<dbReference type="VEuPathDB" id="CryptoDB:GNI_165390"/>
<organism evidence="3 4">
    <name type="scientific">Gregarina niphandrodes</name>
    <name type="common">Septate eugregarine</name>
    <dbReference type="NCBI Taxonomy" id="110365"/>
    <lineage>
        <taxon>Eukaryota</taxon>
        <taxon>Sar</taxon>
        <taxon>Alveolata</taxon>
        <taxon>Apicomplexa</taxon>
        <taxon>Conoidasida</taxon>
        <taxon>Gregarinasina</taxon>
        <taxon>Eugregarinorida</taxon>
        <taxon>Gregarinidae</taxon>
        <taxon>Gregarina</taxon>
    </lineage>
</organism>
<dbReference type="InterPro" id="IPR000504">
    <property type="entry name" value="RRM_dom"/>
</dbReference>
<dbReference type="InterPro" id="IPR035979">
    <property type="entry name" value="RBD_domain_sf"/>
</dbReference>
<dbReference type="InterPro" id="IPR012677">
    <property type="entry name" value="Nucleotide-bd_a/b_plait_sf"/>
</dbReference>
<dbReference type="eggNOG" id="KOG0105">
    <property type="taxonomic scope" value="Eukaryota"/>
</dbReference>
<reference evidence="3" key="1">
    <citation type="submission" date="2013-12" db="EMBL/GenBank/DDBJ databases">
        <authorList>
            <person name="Omoto C.K."/>
            <person name="Sibley D."/>
            <person name="Venepally P."/>
            <person name="Hadjithomas M."/>
            <person name="Karamycheva S."/>
            <person name="Brunk B."/>
            <person name="Roos D."/>
            <person name="Caler E."/>
            <person name="Lorenzi H."/>
        </authorList>
    </citation>
    <scope>NUCLEOTIDE SEQUENCE</scope>
</reference>
<feature type="domain" description="RRM" evidence="2">
    <location>
        <begin position="7"/>
        <end position="84"/>
    </location>
</feature>
<dbReference type="Pfam" id="PF00076">
    <property type="entry name" value="RRM_1"/>
    <property type="match status" value="1"/>
</dbReference>
<sequence>MDSKDRNRVYVGNLPDDVNSEDLTSELSKFGKVRDVDVKYGRTRNGSSYAFAEFADYESAEKAVAQSDETRILGVRVKIEFTGQKRLKQLNEMNKYNAPPQRYFPLPLTSSPNPSLQFLHP</sequence>
<dbReference type="AlphaFoldDB" id="A0A023AY54"/>
<evidence type="ECO:0000256" key="1">
    <source>
        <dbReference type="PROSITE-ProRule" id="PRU00176"/>
    </source>
</evidence>
<comment type="caution">
    <text evidence="3">The sequence shown here is derived from an EMBL/GenBank/DDBJ whole genome shotgun (WGS) entry which is preliminary data.</text>
</comment>
<evidence type="ECO:0000313" key="4">
    <source>
        <dbReference type="Proteomes" id="UP000019763"/>
    </source>
</evidence>
<dbReference type="GO" id="GO:0003723">
    <property type="term" value="F:RNA binding"/>
    <property type="evidence" value="ECO:0007669"/>
    <property type="project" value="UniProtKB-UniRule"/>
</dbReference>
<evidence type="ECO:0000259" key="2">
    <source>
        <dbReference type="PROSITE" id="PS50102"/>
    </source>
</evidence>
<keyword evidence="1" id="KW-0694">RNA-binding</keyword>
<dbReference type="Proteomes" id="UP000019763">
    <property type="component" value="Unassembled WGS sequence"/>
</dbReference>
<dbReference type="PANTHER" id="PTHR23147">
    <property type="entry name" value="SERINE/ARGININE RICH SPLICING FACTOR"/>
    <property type="match status" value="1"/>
</dbReference>
<proteinExistence type="predicted"/>
<gene>
    <name evidence="3" type="ORF">GNI_165390</name>
</gene>
<dbReference type="CDD" id="cd00590">
    <property type="entry name" value="RRM_SF"/>
    <property type="match status" value="1"/>
</dbReference>
<dbReference type="PROSITE" id="PS50102">
    <property type="entry name" value="RRM"/>
    <property type="match status" value="1"/>
</dbReference>
<dbReference type="Gene3D" id="3.30.70.330">
    <property type="match status" value="1"/>
</dbReference>
<dbReference type="GeneID" id="22915723"/>
<evidence type="ECO:0000313" key="3">
    <source>
        <dbReference type="EMBL" id="EZG43589.1"/>
    </source>
</evidence>